<name>A0A7L2BJB2_9PASS</name>
<evidence type="ECO:0000313" key="2">
    <source>
        <dbReference type="EMBL" id="NXQ24238.1"/>
    </source>
</evidence>
<sequence length="407" mass="43034">NGSADPLHCQGTPEGAEFPAPVPSEESPPGLPPIETSRLEPAGSEATVIPVSSPESTLGAVSWMLPLVWLEKTLNSSFLVESLRHSLPLCKQQQDASSSVTPVPTAVASTSTTPVPTMVTGTSMTPVPTAVAGTGTTPVPTTVTGTSMTPVPTAVAGTSTTPVPTTAMGTSMTPVPTMATGTSMTPVLSTATGTFMTPRDVWERSTNTSRGSLPCAKDSAAETDSLLWHCPREQLKTLPRAELEGRLESTLIIIEALSLQLRDWQESQRPRPGVGPAKQRDALTQTDTTHPEGWDLQLELGACWLLLVMGVPDLSHAGHTHVPCAACACCHNIRVLVPPQGSWSSQSLLFQGLADAAFRSLQDEQGALAQEQEQERTLVSQAVLESVPSKGQSCLEERDAIRQRVDE</sequence>
<proteinExistence type="predicted"/>
<reference evidence="2 3" key="1">
    <citation type="submission" date="2019-09" db="EMBL/GenBank/DDBJ databases">
        <title>Bird 10,000 Genomes (B10K) Project - Family phase.</title>
        <authorList>
            <person name="Zhang G."/>
        </authorList>
    </citation>
    <scope>NUCLEOTIDE SEQUENCE [LARGE SCALE GENOMIC DNA]</scope>
    <source>
        <strain evidence="2">B10K-DU-001-15</strain>
        <tissue evidence="2">Muscle</tissue>
    </source>
</reference>
<comment type="caution">
    <text evidence="2">The sequence shown here is derived from an EMBL/GenBank/DDBJ whole genome shotgun (WGS) entry which is preliminary data.</text>
</comment>
<keyword evidence="3" id="KW-1185">Reference proteome</keyword>
<organism evidence="2 3">
    <name type="scientific">Alaudala cheleensis</name>
    <name type="common">Asian short-toed lark</name>
    <dbReference type="NCBI Taxonomy" id="670337"/>
    <lineage>
        <taxon>Eukaryota</taxon>
        <taxon>Metazoa</taxon>
        <taxon>Chordata</taxon>
        <taxon>Craniata</taxon>
        <taxon>Vertebrata</taxon>
        <taxon>Euteleostomi</taxon>
        <taxon>Archelosauria</taxon>
        <taxon>Archosauria</taxon>
        <taxon>Dinosauria</taxon>
        <taxon>Saurischia</taxon>
        <taxon>Theropoda</taxon>
        <taxon>Coelurosauria</taxon>
        <taxon>Aves</taxon>
        <taxon>Neognathae</taxon>
        <taxon>Neoaves</taxon>
        <taxon>Telluraves</taxon>
        <taxon>Australaves</taxon>
        <taxon>Passeriformes</taxon>
        <taxon>Sylvioidea</taxon>
        <taxon>Alaudidae</taxon>
        <taxon>Alaudala</taxon>
    </lineage>
</organism>
<dbReference type="PANTHER" id="PTHR15347">
    <property type="entry name" value="SPERM-ASSOCIATED ANTIGEN 5"/>
    <property type="match status" value="1"/>
</dbReference>
<feature type="compositionally biased region" description="Polar residues" evidence="1">
    <location>
        <begin position="156"/>
        <end position="181"/>
    </location>
</feature>
<dbReference type="InterPro" id="IPR028728">
    <property type="entry name" value="Astrin"/>
</dbReference>
<evidence type="ECO:0000256" key="1">
    <source>
        <dbReference type="SAM" id="MobiDB-lite"/>
    </source>
</evidence>
<accession>A0A7L2BJB2</accession>
<feature type="compositionally biased region" description="Low complexity" evidence="1">
    <location>
        <begin position="127"/>
        <end position="153"/>
    </location>
</feature>
<feature type="non-terminal residue" evidence="2">
    <location>
        <position position="1"/>
    </location>
</feature>
<feature type="region of interest" description="Disordered" evidence="1">
    <location>
        <begin position="127"/>
        <end position="181"/>
    </location>
</feature>
<dbReference type="PANTHER" id="PTHR15347:SF1">
    <property type="entry name" value="SPERM-ASSOCIATED ANTIGEN 5"/>
    <property type="match status" value="1"/>
</dbReference>
<feature type="region of interest" description="Disordered" evidence="1">
    <location>
        <begin position="266"/>
        <end position="288"/>
    </location>
</feature>
<dbReference type="EMBL" id="VWYE01001885">
    <property type="protein sequence ID" value="NXQ24238.1"/>
    <property type="molecule type" value="Genomic_DNA"/>
</dbReference>
<feature type="region of interest" description="Disordered" evidence="1">
    <location>
        <begin position="1"/>
        <end position="44"/>
    </location>
</feature>
<dbReference type="Proteomes" id="UP000571582">
    <property type="component" value="Unassembled WGS sequence"/>
</dbReference>
<dbReference type="AlphaFoldDB" id="A0A7L2BJB2"/>
<evidence type="ECO:0000313" key="3">
    <source>
        <dbReference type="Proteomes" id="UP000571582"/>
    </source>
</evidence>
<gene>
    <name evidence="2" type="primary">Spag5_1</name>
    <name evidence="2" type="ORF">ALACHE_R16284</name>
</gene>
<dbReference type="GO" id="GO:0051301">
    <property type="term" value="P:cell division"/>
    <property type="evidence" value="ECO:0007669"/>
    <property type="project" value="InterPro"/>
</dbReference>
<feature type="non-terminal residue" evidence="2">
    <location>
        <position position="407"/>
    </location>
</feature>
<dbReference type="GO" id="GO:0051988">
    <property type="term" value="P:regulation of attachment of spindle microtubules to kinetochore"/>
    <property type="evidence" value="ECO:0007669"/>
    <property type="project" value="InterPro"/>
</dbReference>
<protein>
    <submittedName>
        <fullName evidence="2">SPAG5 protein</fullName>
    </submittedName>
</protein>